<dbReference type="OrthoDB" id="5994at2759"/>
<organism evidence="3 4">
    <name type="scientific">Trichomonascus ciferrii</name>
    <dbReference type="NCBI Taxonomy" id="44093"/>
    <lineage>
        <taxon>Eukaryota</taxon>
        <taxon>Fungi</taxon>
        <taxon>Dikarya</taxon>
        <taxon>Ascomycota</taxon>
        <taxon>Saccharomycotina</taxon>
        <taxon>Dipodascomycetes</taxon>
        <taxon>Dipodascales</taxon>
        <taxon>Trichomonascaceae</taxon>
        <taxon>Trichomonascus</taxon>
        <taxon>Trichomonascus ciferrii complex</taxon>
    </lineage>
</organism>
<name>A0A642V2H8_9ASCO</name>
<sequence length="176" mass="20386">MFPVRFSRPLATVGSLVSRRLFSTSRLFQSINTQAVKPQDPVKLLGRNIRYTKPRDITPLKEAPALYATIHIHDRKFLVTEGDKITLPVKMRDVKIGDVLNFDQVSVIGSRDYTLTGGPRIDRKVFSIKGRVIEKTREKREVEEKTKRRRRHVRHIVKKNALTVIRISELKVNPDY</sequence>
<dbReference type="Proteomes" id="UP000761534">
    <property type="component" value="Unassembled WGS sequence"/>
</dbReference>
<evidence type="ECO:0000256" key="2">
    <source>
        <dbReference type="ARBA" id="ARBA00044129"/>
    </source>
</evidence>
<evidence type="ECO:0000313" key="4">
    <source>
        <dbReference type="Proteomes" id="UP000761534"/>
    </source>
</evidence>
<accession>A0A642V2H8</accession>
<keyword evidence="4" id="KW-1185">Reference proteome</keyword>
<dbReference type="AlphaFoldDB" id="A0A642V2H8"/>
<gene>
    <name evidence="3" type="ORF">TRICI_003999</name>
</gene>
<evidence type="ECO:0000256" key="1">
    <source>
        <dbReference type="ARBA" id="ARBA00008563"/>
    </source>
</evidence>
<dbReference type="SUPFAM" id="SSF141091">
    <property type="entry name" value="L21p-like"/>
    <property type="match status" value="1"/>
</dbReference>
<reference evidence="3" key="1">
    <citation type="journal article" date="2019" name="G3 (Bethesda)">
        <title>Genome Assemblies of Two Rare Opportunistic Yeast Pathogens: Diutina rugosa (syn. Candida rugosa) and Trichomonascus ciferrii (syn. Candida ciferrii).</title>
        <authorList>
            <person name="Mixao V."/>
            <person name="Saus E."/>
            <person name="Hansen A.P."/>
            <person name="Lass-Florl C."/>
            <person name="Gabaldon T."/>
        </authorList>
    </citation>
    <scope>NUCLEOTIDE SEQUENCE</scope>
    <source>
        <strain evidence="3">CBS 4856</strain>
    </source>
</reference>
<dbReference type="EMBL" id="SWFS01000296">
    <property type="protein sequence ID" value="KAA8910988.1"/>
    <property type="molecule type" value="Genomic_DNA"/>
</dbReference>
<comment type="similarity">
    <text evidence="1">Belongs to the bacterial ribosomal protein bL21 family.</text>
</comment>
<dbReference type="PANTHER" id="PTHR21349">
    <property type="entry name" value="50S RIBOSOMAL PROTEIN L21"/>
    <property type="match status" value="1"/>
</dbReference>
<comment type="caution">
    <text evidence="3">The sequence shown here is derived from an EMBL/GenBank/DDBJ whole genome shotgun (WGS) entry which is preliminary data.</text>
</comment>
<dbReference type="GO" id="GO:0005762">
    <property type="term" value="C:mitochondrial large ribosomal subunit"/>
    <property type="evidence" value="ECO:0007669"/>
    <property type="project" value="TreeGrafter"/>
</dbReference>
<dbReference type="VEuPathDB" id="FungiDB:TRICI_003999"/>
<evidence type="ECO:0000313" key="3">
    <source>
        <dbReference type="EMBL" id="KAA8910988.1"/>
    </source>
</evidence>
<dbReference type="GO" id="GO:0003735">
    <property type="term" value="F:structural constituent of ribosome"/>
    <property type="evidence" value="ECO:0007669"/>
    <property type="project" value="TreeGrafter"/>
</dbReference>
<dbReference type="Pfam" id="PF00829">
    <property type="entry name" value="Ribosomal_L21p"/>
    <property type="match status" value="1"/>
</dbReference>
<dbReference type="InterPro" id="IPR036164">
    <property type="entry name" value="bL21-like_sf"/>
</dbReference>
<proteinExistence type="inferred from homology"/>
<dbReference type="InterPro" id="IPR028909">
    <property type="entry name" value="bL21-like"/>
</dbReference>
<dbReference type="PANTHER" id="PTHR21349:SF0">
    <property type="entry name" value="LARGE RIBOSOMAL SUBUNIT PROTEIN BL21M"/>
    <property type="match status" value="1"/>
</dbReference>
<protein>
    <recommendedName>
        <fullName evidence="2">Large ribosomal subunit protein bL21m</fullName>
    </recommendedName>
</protein>